<name>A0AAN9MF11_PHACN</name>
<accession>A0AAN9MF11</accession>
<reference evidence="1 2" key="1">
    <citation type="submission" date="2024-01" db="EMBL/GenBank/DDBJ databases">
        <title>The genomes of 5 underutilized Papilionoideae crops provide insights into root nodulation and disease resistanc.</title>
        <authorList>
            <person name="Jiang F."/>
        </authorList>
    </citation>
    <scope>NUCLEOTIDE SEQUENCE [LARGE SCALE GENOMIC DNA]</scope>
    <source>
        <strain evidence="1">JINMINGXINNONG_FW02</strain>
        <tissue evidence="1">Leaves</tissue>
    </source>
</reference>
<gene>
    <name evidence="1" type="ORF">VNO80_18861</name>
</gene>
<dbReference type="Proteomes" id="UP001374584">
    <property type="component" value="Unassembled WGS sequence"/>
</dbReference>
<keyword evidence="2" id="KW-1185">Reference proteome</keyword>
<sequence>MCLINGVHAVPVEICHSQSSSHFLLLHSLTHHTDSLSSFNPKTLLQSQAPPLLLLPFPIPVITISSILGLGISSTFHSTIFPSHTLTFPRSILC</sequence>
<evidence type="ECO:0000313" key="1">
    <source>
        <dbReference type="EMBL" id="KAK7353414.1"/>
    </source>
</evidence>
<dbReference type="EMBL" id="JAYMYR010000007">
    <property type="protein sequence ID" value="KAK7353414.1"/>
    <property type="molecule type" value="Genomic_DNA"/>
</dbReference>
<comment type="caution">
    <text evidence="1">The sequence shown here is derived from an EMBL/GenBank/DDBJ whole genome shotgun (WGS) entry which is preliminary data.</text>
</comment>
<protein>
    <submittedName>
        <fullName evidence="1">Uncharacterized protein</fullName>
    </submittedName>
</protein>
<evidence type="ECO:0000313" key="2">
    <source>
        <dbReference type="Proteomes" id="UP001374584"/>
    </source>
</evidence>
<dbReference type="AlphaFoldDB" id="A0AAN9MF11"/>
<proteinExistence type="predicted"/>
<organism evidence="1 2">
    <name type="scientific">Phaseolus coccineus</name>
    <name type="common">Scarlet runner bean</name>
    <name type="synonym">Phaseolus multiflorus</name>
    <dbReference type="NCBI Taxonomy" id="3886"/>
    <lineage>
        <taxon>Eukaryota</taxon>
        <taxon>Viridiplantae</taxon>
        <taxon>Streptophyta</taxon>
        <taxon>Embryophyta</taxon>
        <taxon>Tracheophyta</taxon>
        <taxon>Spermatophyta</taxon>
        <taxon>Magnoliopsida</taxon>
        <taxon>eudicotyledons</taxon>
        <taxon>Gunneridae</taxon>
        <taxon>Pentapetalae</taxon>
        <taxon>rosids</taxon>
        <taxon>fabids</taxon>
        <taxon>Fabales</taxon>
        <taxon>Fabaceae</taxon>
        <taxon>Papilionoideae</taxon>
        <taxon>50 kb inversion clade</taxon>
        <taxon>NPAAA clade</taxon>
        <taxon>indigoferoid/millettioid clade</taxon>
        <taxon>Phaseoleae</taxon>
        <taxon>Phaseolus</taxon>
    </lineage>
</organism>